<feature type="domain" description="FAD-binding" evidence="3">
    <location>
        <begin position="126"/>
        <end position="326"/>
    </location>
</feature>
<dbReference type="Gene3D" id="3.50.50.60">
    <property type="entry name" value="FAD/NAD(P)-binding domain"/>
    <property type="match status" value="1"/>
</dbReference>
<dbReference type="EMBL" id="JBHUKS010000033">
    <property type="protein sequence ID" value="MFD2473549.1"/>
    <property type="molecule type" value="Genomic_DNA"/>
</dbReference>
<evidence type="ECO:0000259" key="3">
    <source>
        <dbReference type="Pfam" id="PF01494"/>
    </source>
</evidence>
<gene>
    <name evidence="4" type="ORF">ACFSVL_39540</name>
</gene>
<dbReference type="Gene3D" id="3.30.9.20">
    <property type="match status" value="1"/>
</dbReference>
<dbReference type="InterPro" id="IPR050631">
    <property type="entry name" value="PheA/TfdB_FAD_monoxygenase"/>
</dbReference>
<proteinExistence type="predicted"/>
<keyword evidence="1" id="KW-0560">Oxidoreductase</keyword>
<keyword evidence="5" id="KW-1185">Reference proteome</keyword>
<dbReference type="InterPro" id="IPR036188">
    <property type="entry name" value="FAD/NAD-bd_sf"/>
</dbReference>
<protein>
    <submittedName>
        <fullName evidence="4">FAD-dependent monooxygenase</fullName>
    </submittedName>
</protein>
<sequence>MKLDTIAVLGGGPGGLYAARLLKRSHPGAEVTVYEQGVPDKTFGFGVGLASRTQRNLRLADEESLDSIVAAAHGHEMSMRVGDSEVRLAHGELLAIGRATLLAVLQKHAEAAGVELRFGERRAVAELDADLVVAADGISSATRTELAGEFGPETAEGEGLYLWCGTDFALPRAIFTPVVTKHGTFVAHAYPYAADRSTFLIETDEKTWRRAGFDVSTHETPNGENDQPSLDYLQEAFAETLQGNRLIGNRTKWLRFRTIRCRHWHTRNVVLLGDAAHTAHYSIGSGTKLAMEDAIALDRAVLAAGTLDDALAAYEAERRPAVEHLQDIAERSMAWWDSFPDRLSMPVEQLMVAYMTRAGKVTVDRFAESAPQVAVPGLAAFGGVEAGEVPSPAAVTEWILDRPLASGGHQFPCRTAPEALRAAAGTLPVEISVRPWSPEAAELITGLPPAAAYWLTGPGDREATLDRLDVGERIRRATGALLVADVPAEFRAVAAGALASERVDLVAFTG</sequence>
<reference evidence="5" key="1">
    <citation type="journal article" date="2019" name="Int. J. Syst. Evol. Microbiol.">
        <title>The Global Catalogue of Microorganisms (GCM) 10K type strain sequencing project: providing services to taxonomists for standard genome sequencing and annotation.</title>
        <authorList>
            <consortium name="The Broad Institute Genomics Platform"/>
            <consortium name="The Broad Institute Genome Sequencing Center for Infectious Disease"/>
            <person name="Wu L."/>
            <person name="Ma J."/>
        </authorList>
    </citation>
    <scope>NUCLEOTIDE SEQUENCE [LARGE SCALE GENOMIC DNA]</scope>
    <source>
        <strain evidence="5">CGMCC 4.7641</strain>
    </source>
</reference>
<dbReference type="Pfam" id="PF01494">
    <property type="entry name" value="FAD_binding_3"/>
    <property type="match status" value="1"/>
</dbReference>
<dbReference type="RefSeq" id="WP_378312118.1">
    <property type="nucleotide sequence ID" value="NZ_JBHUKS010000033.1"/>
</dbReference>
<evidence type="ECO:0000256" key="2">
    <source>
        <dbReference type="ARBA" id="ARBA00023027"/>
    </source>
</evidence>
<organism evidence="4 5">
    <name type="scientific">Amycolatopsis silviterrae</name>
    <dbReference type="NCBI Taxonomy" id="1656914"/>
    <lineage>
        <taxon>Bacteria</taxon>
        <taxon>Bacillati</taxon>
        <taxon>Actinomycetota</taxon>
        <taxon>Actinomycetes</taxon>
        <taxon>Pseudonocardiales</taxon>
        <taxon>Pseudonocardiaceae</taxon>
        <taxon>Amycolatopsis</taxon>
    </lineage>
</organism>
<name>A0ABW5HJV9_9PSEU</name>
<dbReference type="PANTHER" id="PTHR43476:SF4">
    <property type="entry name" value="BLR0106 PROTEIN"/>
    <property type="match status" value="1"/>
</dbReference>
<dbReference type="Pfam" id="PF13450">
    <property type="entry name" value="NAD_binding_8"/>
    <property type="match status" value="1"/>
</dbReference>
<dbReference type="GO" id="GO:0004497">
    <property type="term" value="F:monooxygenase activity"/>
    <property type="evidence" value="ECO:0007669"/>
    <property type="project" value="UniProtKB-KW"/>
</dbReference>
<evidence type="ECO:0000313" key="5">
    <source>
        <dbReference type="Proteomes" id="UP001597483"/>
    </source>
</evidence>
<comment type="caution">
    <text evidence="4">The sequence shown here is derived from an EMBL/GenBank/DDBJ whole genome shotgun (WGS) entry which is preliminary data.</text>
</comment>
<accession>A0ABW5HJV9</accession>
<dbReference type="PRINTS" id="PR00420">
    <property type="entry name" value="RNGMNOXGNASE"/>
</dbReference>
<keyword evidence="4" id="KW-0503">Monooxygenase</keyword>
<evidence type="ECO:0000256" key="1">
    <source>
        <dbReference type="ARBA" id="ARBA00023002"/>
    </source>
</evidence>
<dbReference type="Proteomes" id="UP001597483">
    <property type="component" value="Unassembled WGS sequence"/>
</dbReference>
<dbReference type="SUPFAM" id="SSF51905">
    <property type="entry name" value="FAD/NAD(P)-binding domain"/>
    <property type="match status" value="1"/>
</dbReference>
<dbReference type="InterPro" id="IPR002938">
    <property type="entry name" value="FAD-bd"/>
</dbReference>
<keyword evidence="2" id="KW-0520">NAD</keyword>
<evidence type="ECO:0000313" key="4">
    <source>
        <dbReference type="EMBL" id="MFD2473549.1"/>
    </source>
</evidence>
<dbReference type="PANTHER" id="PTHR43476">
    <property type="entry name" value="3-(3-HYDROXY-PHENYL)PROPIONATE/3-HYDROXYCINNAMIC ACID HYDROXYLASE"/>
    <property type="match status" value="1"/>
</dbReference>